<keyword evidence="6" id="KW-1185">Reference proteome</keyword>
<dbReference type="RefSeq" id="WP_043462662.1">
    <property type="nucleotide sequence ID" value="NZ_CP134822.1"/>
</dbReference>
<evidence type="ECO:0000256" key="3">
    <source>
        <dbReference type="RuleBase" id="RU361172"/>
    </source>
</evidence>
<reference evidence="5 6" key="1">
    <citation type="journal article" date="2014" name="Genome Announc.">
        <title>Draft Genome Sequence of Streptomyces fradiae ATCC 19609, a Strain Highly Sensitive to Antibiotics.</title>
        <authorList>
            <person name="Bekker O.B."/>
            <person name="Klimina K.M."/>
            <person name="Vatlin A.A."/>
            <person name="Zakharevich N.V."/>
            <person name="Kasianov A.S."/>
            <person name="Danilenko V.N."/>
        </authorList>
    </citation>
    <scope>NUCLEOTIDE SEQUENCE [LARGE SCALE GENOMIC DNA]</scope>
    <source>
        <strain evidence="5 6">ATCC 19609</strain>
    </source>
</reference>
<dbReference type="InterPro" id="IPR000362">
    <property type="entry name" value="Fumarate_lyase_fam"/>
</dbReference>
<dbReference type="GO" id="GO:0044208">
    <property type="term" value="P:'de novo' AMP biosynthetic process"/>
    <property type="evidence" value="ECO:0007669"/>
    <property type="project" value="UniProtKB-UniPathway"/>
</dbReference>
<dbReference type="PRINTS" id="PR00149">
    <property type="entry name" value="FUMRATELYASE"/>
</dbReference>
<dbReference type="UniPathway" id="UPA00074">
    <property type="reaction ID" value="UER00132"/>
</dbReference>
<dbReference type="PANTHER" id="PTHR43172:SF1">
    <property type="entry name" value="ADENYLOSUCCINATE LYASE"/>
    <property type="match status" value="1"/>
</dbReference>
<dbReference type="PANTHER" id="PTHR43172">
    <property type="entry name" value="ADENYLOSUCCINATE LYASE"/>
    <property type="match status" value="1"/>
</dbReference>
<dbReference type="SUPFAM" id="SSF48557">
    <property type="entry name" value="L-aspartase-like"/>
    <property type="match status" value="1"/>
</dbReference>
<dbReference type="EC" id="4.3.2.2" evidence="2 3"/>
<evidence type="ECO:0000259" key="4">
    <source>
        <dbReference type="SMART" id="SM00998"/>
    </source>
</evidence>
<evidence type="ECO:0000256" key="1">
    <source>
        <dbReference type="ARBA" id="ARBA00023239"/>
    </source>
</evidence>
<comment type="pathway">
    <text evidence="3">Purine metabolism; AMP biosynthesis via de novo pathway; AMP from IMP: step 2/2.</text>
</comment>
<dbReference type="Gene3D" id="1.10.40.30">
    <property type="entry name" value="Fumarase/aspartase (C-terminal domain)"/>
    <property type="match status" value="1"/>
</dbReference>
<proteinExistence type="inferred from homology"/>
<sequence length="477" mass="51727">MTSKPRIPNVLAGRYASAELAALWSPEYKVTLERRLWLAVLRAQKDLGIEVPEQALADYERVLDQVDLASIAEREKVTRHDVKARIEEFNALAGHEHVHKGMTSRDLTENVEQLQIRLSLELMRDRAVSVLARLGRLAAEHAELVIAGRSHNVAAQATTLGKRFATAADELLVAYGRLEDLLGRYPLRGIKGPVGTAQDMLDLLGGDAAKLSELERRVAGHLGFGRAFTSVGQVYPRSLDYDVVTALVQLAAAPSSLARTVRLMAGHELVTEGFKPGQVGSSAMPHKMNTRSCERVNGLMVILRGYASMTGELAGDQWNEGDVSCSVVRRVALPDAFFALDGLLETFLTVLDEFGAFPAVVSRELDRYLPFLATTKVLMGAVRAGVGREAAHEVIKEHAVASALAMREKGAERNELLDRLAGDERIPLDRSQLDALMADRLSFTGAAADQVASVVARIGEITAARPEAAAYTPGAIL</sequence>
<dbReference type="EMBL" id="JNAD02000010">
    <property type="protein sequence ID" value="RKM93588.1"/>
    <property type="molecule type" value="Genomic_DNA"/>
</dbReference>
<dbReference type="UniPathway" id="UPA00075">
    <property type="reaction ID" value="UER00336"/>
</dbReference>
<dbReference type="InterPro" id="IPR008948">
    <property type="entry name" value="L-Aspartase-like"/>
</dbReference>
<dbReference type="Proteomes" id="UP000028058">
    <property type="component" value="Unassembled WGS sequence"/>
</dbReference>
<evidence type="ECO:0000256" key="2">
    <source>
        <dbReference type="NCBIfam" id="TIGR00928"/>
    </source>
</evidence>
<protein>
    <recommendedName>
        <fullName evidence="2 3">Adenylosuccinate lyase</fullName>
        <shortName evidence="3">ASL</shortName>
        <ecNumber evidence="2 3">4.3.2.2</ecNumber>
    </recommendedName>
    <alternativeName>
        <fullName evidence="3">Adenylosuccinase</fullName>
    </alternativeName>
</protein>
<dbReference type="Gene3D" id="1.20.200.10">
    <property type="entry name" value="Fumarase/aspartase (Central domain)"/>
    <property type="match status" value="1"/>
</dbReference>
<accession>A0A3R7LMR8</accession>
<feature type="domain" description="Adenylosuccinate lyase C-terminal" evidence="4">
    <location>
        <begin position="369"/>
        <end position="455"/>
    </location>
</feature>
<dbReference type="Gene3D" id="1.10.275.60">
    <property type="match status" value="1"/>
</dbReference>
<dbReference type="SMART" id="SM00998">
    <property type="entry name" value="ADSL_C"/>
    <property type="match status" value="1"/>
</dbReference>
<dbReference type="PROSITE" id="PS00163">
    <property type="entry name" value="FUMARATE_LYASES"/>
    <property type="match status" value="1"/>
</dbReference>
<dbReference type="NCBIfam" id="TIGR00928">
    <property type="entry name" value="purB"/>
    <property type="match status" value="1"/>
</dbReference>
<dbReference type="InterPro" id="IPR022761">
    <property type="entry name" value="Fumarate_lyase_N"/>
</dbReference>
<dbReference type="GO" id="GO:0006189">
    <property type="term" value="P:'de novo' IMP biosynthetic process"/>
    <property type="evidence" value="ECO:0007669"/>
    <property type="project" value="UniProtKB-UniPathway"/>
</dbReference>
<dbReference type="GO" id="GO:0005829">
    <property type="term" value="C:cytosol"/>
    <property type="evidence" value="ECO:0007669"/>
    <property type="project" value="TreeGrafter"/>
</dbReference>
<dbReference type="InterPro" id="IPR020557">
    <property type="entry name" value="Fumarate_lyase_CS"/>
</dbReference>
<dbReference type="GO" id="GO:0004018">
    <property type="term" value="F:N6-(1,2-dicarboxyethyl)AMP AMP-lyase (fumarate-forming) activity"/>
    <property type="evidence" value="ECO:0007669"/>
    <property type="project" value="UniProtKB-UniRule"/>
</dbReference>
<gene>
    <name evidence="5" type="ORF">SFRA_020630</name>
</gene>
<organism evidence="5 6">
    <name type="scientific">Streptomyces xinghaiensis</name>
    <dbReference type="NCBI Taxonomy" id="1038928"/>
    <lineage>
        <taxon>Bacteria</taxon>
        <taxon>Bacillati</taxon>
        <taxon>Actinomycetota</taxon>
        <taxon>Actinomycetes</taxon>
        <taxon>Kitasatosporales</taxon>
        <taxon>Streptomycetaceae</taxon>
        <taxon>Streptomyces</taxon>
    </lineage>
</organism>
<comment type="pathway">
    <text evidence="3">Purine metabolism; IMP biosynthesis via de novo pathway; 5-amino-1-(5-phospho-D-ribosyl)imidazole-4-carboxamide from 5-amino-1-(5-phospho-D-ribosyl)imidazole-4-carboxylate: step 2/2.</text>
</comment>
<dbReference type="InterPro" id="IPR019468">
    <property type="entry name" value="AdenyloSucc_lyase_C"/>
</dbReference>
<dbReference type="OrthoDB" id="9768878at2"/>
<dbReference type="Pfam" id="PF10397">
    <property type="entry name" value="ADSL_C"/>
    <property type="match status" value="1"/>
</dbReference>
<dbReference type="FunFam" id="1.10.40.30:FF:000006">
    <property type="entry name" value="Adenylosuccinate lyase"/>
    <property type="match status" value="1"/>
</dbReference>
<name>A0A3R7LMR8_9ACTN</name>
<comment type="caution">
    <text evidence="5">The sequence shown here is derived from an EMBL/GenBank/DDBJ whole genome shotgun (WGS) entry which is preliminary data.</text>
</comment>
<dbReference type="AlphaFoldDB" id="A0A3R7LMR8"/>
<keyword evidence="1 3" id="KW-0456">Lyase</keyword>
<comment type="catalytic activity">
    <reaction evidence="3">
        <text>(2S)-2-[5-amino-1-(5-phospho-beta-D-ribosyl)imidazole-4-carboxamido]succinate = 5-amino-1-(5-phospho-beta-D-ribosyl)imidazole-4-carboxamide + fumarate</text>
        <dbReference type="Rhea" id="RHEA:23920"/>
        <dbReference type="ChEBI" id="CHEBI:29806"/>
        <dbReference type="ChEBI" id="CHEBI:58443"/>
        <dbReference type="ChEBI" id="CHEBI:58475"/>
        <dbReference type="EC" id="4.3.2.2"/>
    </reaction>
</comment>
<dbReference type="InterPro" id="IPR004769">
    <property type="entry name" value="Pur_lyase"/>
</dbReference>
<evidence type="ECO:0000313" key="6">
    <source>
        <dbReference type="Proteomes" id="UP000028058"/>
    </source>
</evidence>
<evidence type="ECO:0000313" key="5">
    <source>
        <dbReference type="EMBL" id="RKM93588.1"/>
    </source>
</evidence>
<comment type="similarity">
    <text evidence="3">Belongs to the lyase 1 family. Adenylosuccinate lyase subfamily.</text>
</comment>
<dbReference type="GO" id="GO:0070626">
    <property type="term" value="F:(S)-2-(5-amino-1-(5-phospho-D-ribosyl)imidazole-4-carboxamido) succinate lyase (fumarate-forming) activity"/>
    <property type="evidence" value="ECO:0007669"/>
    <property type="project" value="TreeGrafter"/>
</dbReference>
<comment type="catalytic activity">
    <reaction evidence="3">
        <text>N(6)-(1,2-dicarboxyethyl)-AMP = fumarate + AMP</text>
        <dbReference type="Rhea" id="RHEA:16853"/>
        <dbReference type="ChEBI" id="CHEBI:29806"/>
        <dbReference type="ChEBI" id="CHEBI:57567"/>
        <dbReference type="ChEBI" id="CHEBI:456215"/>
        <dbReference type="EC" id="4.3.2.2"/>
    </reaction>
</comment>
<keyword evidence="3" id="KW-0658">Purine biosynthesis</keyword>
<dbReference type="Pfam" id="PF00206">
    <property type="entry name" value="Lyase_1"/>
    <property type="match status" value="1"/>
</dbReference>